<protein>
    <recommendedName>
        <fullName evidence="7">AP2/ERF domain-containing protein</fullName>
    </recommendedName>
</protein>
<dbReference type="GO" id="GO:0003700">
    <property type="term" value="F:DNA-binding transcription factor activity"/>
    <property type="evidence" value="ECO:0007669"/>
    <property type="project" value="InterPro"/>
</dbReference>
<proteinExistence type="predicted"/>
<keyword evidence="2" id="KW-0805">Transcription regulation</keyword>
<organism evidence="8 9">
    <name type="scientific">Cannabis sativa</name>
    <name type="common">Hemp</name>
    <name type="synonym">Marijuana</name>
    <dbReference type="NCBI Taxonomy" id="3483"/>
    <lineage>
        <taxon>Eukaryota</taxon>
        <taxon>Viridiplantae</taxon>
        <taxon>Streptophyta</taxon>
        <taxon>Embryophyta</taxon>
        <taxon>Tracheophyta</taxon>
        <taxon>Spermatophyta</taxon>
        <taxon>Magnoliopsida</taxon>
        <taxon>eudicotyledons</taxon>
        <taxon>Gunneridae</taxon>
        <taxon>Pentapetalae</taxon>
        <taxon>rosids</taxon>
        <taxon>fabids</taxon>
        <taxon>Rosales</taxon>
        <taxon>Cannabaceae</taxon>
        <taxon>Cannabis</taxon>
    </lineage>
</organism>
<evidence type="ECO:0000313" key="9">
    <source>
        <dbReference type="Proteomes" id="UP000596661"/>
    </source>
</evidence>
<comment type="subcellular location">
    <subcellularLocation>
        <location evidence="1">Nucleus</location>
    </subcellularLocation>
</comment>
<evidence type="ECO:0000256" key="2">
    <source>
        <dbReference type="ARBA" id="ARBA00023015"/>
    </source>
</evidence>
<name>A0A803PBR2_CANSA</name>
<keyword evidence="3" id="KW-0238">DNA-binding</keyword>
<dbReference type="SUPFAM" id="SSF54171">
    <property type="entry name" value="DNA-binding domain"/>
    <property type="match status" value="1"/>
</dbReference>
<evidence type="ECO:0000256" key="4">
    <source>
        <dbReference type="ARBA" id="ARBA00023163"/>
    </source>
</evidence>
<dbReference type="Gene3D" id="3.30.730.10">
    <property type="entry name" value="AP2/ERF domain"/>
    <property type="match status" value="1"/>
</dbReference>
<dbReference type="AlphaFoldDB" id="A0A803PBR2"/>
<evidence type="ECO:0000256" key="6">
    <source>
        <dbReference type="SAM" id="MobiDB-lite"/>
    </source>
</evidence>
<dbReference type="InterPro" id="IPR001471">
    <property type="entry name" value="AP2/ERF_dom"/>
</dbReference>
<dbReference type="InterPro" id="IPR036955">
    <property type="entry name" value="AP2/ERF_dom_sf"/>
</dbReference>
<keyword evidence="5" id="KW-0539">Nucleus</keyword>
<dbReference type="PRINTS" id="PR00367">
    <property type="entry name" value="ETHRSPELEMNT"/>
</dbReference>
<dbReference type="PROSITE" id="PS51032">
    <property type="entry name" value="AP2_ERF"/>
    <property type="match status" value="1"/>
</dbReference>
<dbReference type="InterPro" id="IPR016177">
    <property type="entry name" value="DNA-bd_dom_sf"/>
</dbReference>
<evidence type="ECO:0000259" key="7">
    <source>
        <dbReference type="PROSITE" id="PS51032"/>
    </source>
</evidence>
<dbReference type="InterPro" id="IPR050913">
    <property type="entry name" value="AP2/ERF_ERF"/>
</dbReference>
<sequence>MPEPRNQSSKSMRKIRVICSDPYATDSSSSEDEGFGRKISKKCKRIVKEIHVPLFPTKPTKTLESESSVQDSNYGGCVVVSQTLSNPKRRVFAKTSNGSRKPSSSPYRGVRQRKWGKWAAEIRDPFKGSRLWLGTYTTPEEASKAYEAKRLEFEAMANANSTPKFNKSVLSHNSPASVLELETSASDSKLDETINANVTEEETPDLGFMDEVLASFPPLEQDINFGPELDTLFLDDIDDLLNGFNNIDDIQLFGVEDKDSSNLPNYDFDDLGKDDISFWMEGALNIPCL</sequence>
<dbReference type="GO" id="GO:0005634">
    <property type="term" value="C:nucleus"/>
    <property type="evidence" value="ECO:0007669"/>
    <property type="project" value="UniProtKB-SubCell"/>
</dbReference>
<evidence type="ECO:0000256" key="5">
    <source>
        <dbReference type="ARBA" id="ARBA00023242"/>
    </source>
</evidence>
<dbReference type="Pfam" id="PF00847">
    <property type="entry name" value="AP2"/>
    <property type="match status" value="1"/>
</dbReference>
<dbReference type="SMART" id="SM00380">
    <property type="entry name" value="AP2"/>
    <property type="match status" value="1"/>
</dbReference>
<reference evidence="8" key="2">
    <citation type="submission" date="2021-03" db="UniProtKB">
        <authorList>
            <consortium name="EnsemblPlants"/>
        </authorList>
    </citation>
    <scope>IDENTIFICATION</scope>
</reference>
<evidence type="ECO:0000313" key="8">
    <source>
        <dbReference type="EnsemblPlants" id="cds.evm.model.04.111"/>
    </source>
</evidence>
<feature type="region of interest" description="Disordered" evidence="6">
    <location>
        <begin position="90"/>
        <end position="110"/>
    </location>
</feature>
<keyword evidence="9" id="KW-1185">Reference proteome</keyword>
<feature type="domain" description="AP2/ERF" evidence="7">
    <location>
        <begin position="106"/>
        <end position="163"/>
    </location>
</feature>
<dbReference type="PANTHER" id="PTHR31194">
    <property type="entry name" value="SHN SHINE , DNA BINDING / TRANSCRIPTION FACTOR"/>
    <property type="match status" value="1"/>
</dbReference>
<dbReference type="Proteomes" id="UP000596661">
    <property type="component" value="Chromosome 4"/>
</dbReference>
<feature type="compositionally biased region" description="Polar residues" evidence="6">
    <location>
        <begin position="94"/>
        <end position="106"/>
    </location>
</feature>
<dbReference type="Gramene" id="evm.model.04.111">
    <property type="protein sequence ID" value="cds.evm.model.04.111"/>
    <property type="gene ID" value="evm.TU.04.111"/>
</dbReference>
<dbReference type="PANTHER" id="PTHR31194:SF62">
    <property type="entry name" value="ETHYLENE-RESPONSIVE TRANSCRIPTION FACTOR ERF118"/>
    <property type="match status" value="1"/>
</dbReference>
<evidence type="ECO:0000256" key="3">
    <source>
        <dbReference type="ARBA" id="ARBA00023125"/>
    </source>
</evidence>
<dbReference type="CDD" id="cd00018">
    <property type="entry name" value="AP2"/>
    <property type="match status" value="1"/>
</dbReference>
<keyword evidence="4" id="KW-0804">Transcription</keyword>
<dbReference type="EnsemblPlants" id="evm.model.04.111">
    <property type="protein sequence ID" value="cds.evm.model.04.111"/>
    <property type="gene ID" value="evm.TU.04.111"/>
</dbReference>
<dbReference type="GO" id="GO:0003677">
    <property type="term" value="F:DNA binding"/>
    <property type="evidence" value="ECO:0007669"/>
    <property type="project" value="UniProtKB-KW"/>
</dbReference>
<reference evidence="8" key="1">
    <citation type="submission" date="2018-11" db="EMBL/GenBank/DDBJ databases">
        <authorList>
            <person name="Grassa J C."/>
        </authorList>
    </citation>
    <scope>NUCLEOTIDE SEQUENCE [LARGE SCALE GENOMIC DNA]</scope>
</reference>
<dbReference type="EMBL" id="UZAU01000358">
    <property type="status" value="NOT_ANNOTATED_CDS"/>
    <property type="molecule type" value="Genomic_DNA"/>
</dbReference>
<accession>A0A803PBR2</accession>
<dbReference type="OMA" id="IRHPLEK"/>
<evidence type="ECO:0000256" key="1">
    <source>
        <dbReference type="ARBA" id="ARBA00004123"/>
    </source>
</evidence>